<sequence>MSTARIEFRWKNSHQPRGAATRIGRLTATHVASATAVAVNQGRRRPARRHRKNSTISRNAGYSFAAVPSPRSTPAHTCRSRDQSNIPTAIAATAIASKLVKACTMTSGDAAMSMTSHGRRAAGRDGDAAPPANRVVAHTAMSQNSASPTAATVKNSTTSIAAGTPHFSCRATHTLATFMAAY</sequence>
<proteinExistence type="predicted"/>
<evidence type="ECO:0000256" key="1">
    <source>
        <dbReference type="SAM" id="MobiDB-lite"/>
    </source>
</evidence>
<organism evidence="2 3">
    <name type="scientific">Tsukamurella tyrosinosolvens</name>
    <dbReference type="NCBI Taxonomy" id="57704"/>
    <lineage>
        <taxon>Bacteria</taxon>
        <taxon>Bacillati</taxon>
        <taxon>Actinomycetota</taxon>
        <taxon>Actinomycetes</taxon>
        <taxon>Mycobacteriales</taxon>
        <taxon>Tsukamurellaceae</taxon>
        <taxon>Tsukamurella</taxon>
    </lineage>
</organism>
<evidence type="ECO:0000313" key="3">
    <source>
        <dbReference type="Proteomes" id="UP000182241"/>
    </source>
</evidence>
<accession>A0A1H4IBB6</accession>
<dbReference type="AlphaFoldDB" id="A0A1H4IBB6"/>
<reference evidence="3" key="1">
    <citation type="submission" date="2016-10" db="EMBL/GenBank/DDBJ databases">
        <authorList>
            <person name="Varghese N."/>
            <person name="Submissions S."/>
        </authorList>
    </citation>
    <scope>NUCLEOTIDE SEQUENCE [LARGE SCALE GENOMIC DNA]</scope>
    <source>
        <strain evidence="3">DSM 44234</strain>
    </source>
</reference>
<protein>
    <submittedName>
        <fullName evidence="2">Uncharacterized protein</fullName>
    </submittedName>
</protein>
<name>A0A1H4IBB6_TSUTY</name>
<gene>
    <name evidence="2" type="ORF">SAMN04489793_0216</name>
</gene>
<dbReference type="EMBL" id="FNSA01000001">
    <property type="protein sequence ID" value="SEB31347.1"/>
    <property type="molecule type" value="Genomic_DNA"/>
</dbReference>
<dbReference type="Proteomes" id="UP000182241">
    <property type="component" value="Unassembled WGS sequence"/>
</dbReference>
<evidence type="ECO:0000313" key="2">
    <source>
        <dbReference type="EMBL" id="SEB31347.1"/>
    </source>
</evidence>
<keyword evidence="3" id="KW-1185">Reference proteome</keyword>
<feature type="compositionally biased region" description="Basic residues" evidence="1">
    <location>
        <begin position="42"/>
        <end position="53"/>
    </location>
</feature>
<feature type="region of interest" description="Disordered" evidence="1">
    <location>
        <begin position="41"/>
        <end position="83"/>
    </location>
</feature>